<dbReference type="SUPFAM" id="SSF109604">
    <property type="entry name" value="HD-domain/PDEase-like"/>
    <property type="match status" value="1"/>
</dbReference>
<dbReference type="PROSITE" id="PS51831">
    <property type="entry name" value="HD"/>
    <property type="match status" value="1"/>
</dbReference>
<evidence type="ECO:0000256" key="1">
    <source>
        <dbReference type="ARBA" id="ARBA00004236"/>
    </source>
</evidence>
<feature type="domain" description="HD-GYP" evidence="7">
    <location>
        <begin position="307"/>
        <end position="505"/>
    </location>
</feature>
<keyword evidence="4" id="KW-0812">Transmembrane</keyword>
<keyword evidence="8" id="KW-0378">Hydrolase</keyword>
<accession>A0ABW6KET2</accession>
<dbReference type="SMART" id="SM00471">
    <property type="entry name" value="HDc"/>
    <property type="match status" value="1"/>
</dbReference>
<evidence type="ECO:0000259" key="7">
    <source>
        <dbReference type="PROSITE" id="PS51832"/>
    </source>
</evidence>
<gene>
    <name evidence="8" type="ORF">ACFYKX_15755</name>
</gene>
<dbReference type="RefSeq" id="WP_389362020.1">
    <property type="nucleotide sequence ID" value="NZ_JBIACK010000008.1"/>
</dbReference>
<organism evidence="8 9">
    <name type="scientific">Cytobacillus spartinae</name>
    <dbReference type="NCBI Taxonomy" id="3299023"/>
    <lineage>
        <taxon>Bacteria</taxon>
        <taxon>Bacillati</taxon>
        <taxon>Bacillota</taxon>
        <taxon>Bacilli</taxon>
        <taxon>Bacillales</taxon>
        <taxon>Bacillaceae</taxon>
        <taxon>Cytobacillus</taxon>
    </lineage>
</organism>
<feature type="transmembrane region" description="Helical" evidence="4">
    <location>
        <begin position="105"/>
        <end position="125"/>
    </location>
</feature>
<comment type="caution">
    <text evidence="8">The sequence shown here is derived from an EMBL/GenBank/DDBJ whole genome shotgun (WGS) entry which is preliminary data.</text>
</comment>
<dbReference type="InterPro" id="IPR037522">
    <property type="entry name" value="HD_GYP_dom"/>
</dbReference>
<protein>
    <submittedName>
        <fullName evidence="8">HD-GYP domain-containing protein</fullName>
        <ecNumber evidence="8">3.1.4.-</ecNumber>
    </submittedName>
</protein>
<evidence type="ECO:0000256" key="2">
    <source>
        <dbReference type="ARBA" id="ARBA00022475"/>
    </source>
</evidence>
<keyword evidence="9" id="KW-1185">Reference proteome</keyword>
<dbReference type="EC" id="3.1.4.-" evidence="8"/>
<dbReference type="CDD" id="cd00077">
    <property type="entry name" value="HDc"/>
    <property type="match status" value="1"/>
</dbReference>
<feature type="domain" description="HD" evidence="6">
    <location>
        <begin position="329"/>
        <end position="454"/>
    </location>
</feature>
<dbReference type="InterPro" id="IPR006674">
    <property type="entry name" value="HD_domain"/>
</dbReference>
<dbReference type="GO" id="GO:0016787">
    <property type="term" value="F:hydrolase activity"/>
    <property type="evidence" value="ECO:0007669"/>
    <property type="project" value="UniProtKB-KW"/>
</dbReference>
<dbReference type="PANTHER" id="PTHR43155:SF2">
    <property type="entry name" value="CYCLIC DI-GMP PHOSPHODIESTERASE PA4108"/>
    <property type="match status" value="1"/>
</dbReference>
<dbReference type="Pfam" id="PF13487">
    <property type="entry name" value="HD_5"/>
    <property type="match status" value="1"/>
</dbReference>
<keyword evidence="4" id="KW-1133">Transmembrane helix</keyword>
<sequence>MKMYRQFLRNLLWNYTIGSLLAVFGVGGTFIFSFSTLEVIPEEKSLLFFIMLGSVLCMFMFEGLYFYKHLKPIRELLLHTNPNHEVIERGLKELYRFPVNSVKRIMLPHFLGLSIPAAITTIVLIQANKLHIPNLYVVYALIAAFSVAVLHALIEYYLTVQAIQPVSLYIKSNLQSQDEFLFLENELLIPISRKFKVTVILIGILPIFLFLLAAQVKLSDLTGMEMTIYWQWAGVILLFTIIYAFLTAKYLSKDIEKPIRQLQEAMSNVQNQNYEYVRVNVYSDEFSQVFSGFNHMIQAIKTREETNKQLLESFMAALSITLDARDPYTSGHSMRVASFSYELGRNLGMSKEELEQLYQTALLHDIGKVGVPDHVLLKDGKLTEEEFQYIKAHPVIGENILKQVQPANQVIGLLPGIRTHHERMDGKGYPDGLMGEEIPLVGRIIAVADGFDAMTSDRPYRKGMSVEKALEILTEGRGTQWDSKIVNEFVKIIMAKRELLDIKQNAG</sequence>
<dbReference type="InterPro" id="IPR003607">
    <property type="entry name" value="HD/PDEase_dom"/>
</dbReference>
<evidence type="ECO:0000256" key="3">
    <source>
        <dbReference type="ARBA" id="ARBA00023136"/>
    </source>
</evidence>
<dbReference type="CDD" id="cd06225">
    <property type="entry name" value="HAMP"/>
    <property type="match status" value="1"/>
</dbReference>
<feature type="transmembrane region" description="Helical" evidence="4">
    <location>
        <begin position="46"/>
        <end position="67"/>
    </location>
</feature>
<feature type="domain" description="HAMP" evidence="5">
    <location>
        <begin position="253"/>
        <end position="305"/>
    </location>
</feature>
<dbReference type="Gene3D" id="6.10.340.10">
    <property type="match status" value="1"/>
</dbReference>
<feature type="transmembrane region" description="Helical" evidence="4">
    <location>
        <begin position="12"/>
        <end position="34"/>
    </location>
</feature>
<reference evidence="8 9" key="1">
    <citation type="submission" date="2024-08" db="EMBL/GenBank/DDBJ databases">
        <title>Two novel Cytobacillus novel species.</title>
        <authorList>
            <person name="Liu G."/>
        </authorList>
    </citation>
    <scope>NUCLEOTIDE SEQUENCE [LARGE SCALE GENOMIC DNA]</scope>
    <source>
        <strain evidence="8 9">FJAT-54145</strain>
    </source>
</reference>
<comment type="subcellular location">
    <subcellularLocation>
        <location evidence="1">Cell membrane</location>
    </subcellularLocation>
</comment>
<proteinExistence type="predicted"/>
<dbReference type="Proteomes" id="UP001601059">
    <property type="component" value="Unassembled WGS sequence"/>
</dbReference>
<dbReference type="PROSITE" id="PS51832">
    <property type="entry name" value="HD_GYP"/>
    <property type="match status" value="1"/>
</dbReference>
<dbReference type="Gene3D" id="1.10.3210.10">
    <property type="entry name" value="Hypothetical protein af1432"/>
    <property type="match status" value="1"/>
</dbReference>
<evidence type="ECO:0000259" key="5">
    <source>
        <dbReference type="PROSITE" id="PS50885"/>
    </source>
</evidence>
<feature type="transmembrane region" description="Helical" evidence="4">
    <location>
        <begin position="228"/>
        <end position="251"/>
    </location>
</feature>
<dbReference type="PANTHER" id="PTHR43155">
    <property type="entry name" value="CYCLIC DI-GMP PHOSPHODIESTERASE PA4108-RELATED"/>
    <property type="match status" value="1"/>
</dbReference>
<evidence type="ECO:0000259" key="6">
    <source>
        <dbReference type="PROSITE" id="PS51831"/>
    </source>
</evidence>
<keyword evidence="2" id="KW-1003">Cell membrane</keyword>
<evidence type="ECO:0000256" key="4">
    <source>
        <dbReference type="SAM" id="Phobius"/>
    </source>
</evidence>
<dbReference type="PROSITE" id="PS50885">
    <property type="entry name" value="HAMP"/>
    <property type="match status" value="1"/>
</dbReference>
<dbReference type="EMBL" id="JBIACK010000008">
    <property type="protein sequence ID" value="MFE8702052.1"/>
    <property type="molecule type" value="Genomic_DNA"/>
</dbReference>
<evidence type="ECO:0000313" key="9">
    <source>
        <dbReference type="Proteomes" id="UP001601059"/>
    </source>
</evidence>
<evidence type="ECO:0000313" key="8">
    <source>
        <dbReference type="EMBL" id="MFE8702052.1"/>
    </source>
</evidence>
<feature type="transmembrane region" description="Helical" evidence="4">
    <location>
        <begin position="137"/>
        <end position="158"/>
    </location>
</feature>
<feature type="transmembrane region" description="Helical" evidence="4">
    <location>
        <begin position="197"/>
        <end position="216"/>
    </location>
</feature>
<keyword evidence="3 4" id="KW-0472">Membrane</keyword>
<dbReference type="SMART" id="SM00304">
    <property type="entry name" value="HAMP"/>
    <property type="match status" value="1"/>
</dbReference>
<dbReference type="InterPro" id="IPR003660">
    <property type="entry name" value="HAMP_dom"/>
</dbReference>
<name>A0ABW6KET2_9BACI</name>